<dbReference type="OrthoDB" id="25514at2157"/>
<evidence type="ECO:0000313" key="9">
    <source>
        <dbReference type="EMBL" id="NVO67029.1"/>
    </source>
</evidence>
<gene>
    <name evidence="9" type="ORF">HWN36_06845</name>
</gene>
<name>A0A7K4HP72_9EURY</name>
<dbReference type="GO" id="GO:0000162">
    <property type="term" value="P:L-tryptophan biosynthetic process"/>
    <property type="evidence" value="ECO:0007669"/>
    <property type="project" value="UniProtKB-UniPathway"/>
</dbReference>
<dbReference type="SUPFAM" id="SSF56322">
    <property type="entry name" value="ADC synthase"/>
    <property type="match status" value="1"/>
</dbReference>
<comment type="similarity">
    <text evidence="2">Belongs to the anthranilate synthase component I family.</text>
</comment>
<dbReference type="EMBL" id="JABXWR010000001">
    <property type="protein sequence ID" value="NVO67029.1"/>
    <property type="molecule type" value="Genomic_DNA"/>
</dbReference>
<dbReference type="InterPro" id="IPR019999">
    <property type="entry name" value="Anth_synth_I-like"/>
</dbReference>
<evidence type="ECO:0000256" key="6">
    <source>
        <dbReference type="ARBA" id="ARBA00047683"/>
    </source>
</evidence>
<evidence type="ECO:0000256" key="4">
    <source>
        <dbReference type="ARBA" id="ARBA00022822"/>
    </source>
</evidence>
<dbReference type="PANTHER" id="PTHR11236">
    <property type="entry name" value="AMINOBENZOATE/ANTHRANILATE SYNTHASE"/>
    <property type="match status" value="1"/>
</dbReference>
<feature type="domain" description="Chorismate-utilising enzyme C-terminal" evidence="7">
    <location>
        <begin position="233"/>
        <end position="486"/>
    </location>
</feature>
<evidence type="ECO:0000256" key="3">
    <source>
        <dbReference type="ARBA" id="ARBA00012266"/>
    </source>
</evidence>
<dbReference type="InterPro" id="IPR006805">
    <property type="entry name" value="Anth_synth_I_N"/>
</dbReference>
<dbReference type="Pfam" id="PF04715">
    <property type="entry name" value="Anth_synt_I_N"/>
    <property type="match status" value="1"/>
</dbReference>
<dbReference type="Pfam" id="PF00425">
    <property type="entry name" value="Chorismate_bind"/>
    <property type="match status" value="1"/>
</dbReference>
<proteinExistence type="inferred from homology"/>
<protein>
    <recommendedName>
        <fullName evidence="3">anthranilate synthase</fullName>
        <ecNumber evidence="3">4.1.3.27</ecNumber>
    </recommendedName>
</protein>
<feature type="domain" description="Anthranilate synthase component I N-terminal" evidence="8">
    <location>
        <begin position="39"/>
        <end position="176"/>
    </location>
</feature>
<evidence type="ECO:0000259" key="8">
    <source>
        <dbReference type="Pfam" id="PF04715"/>
    </source>
</evidence>
<evidence type="ECO:0000259" key="7">
    <source>
        <dbReference type="Pfam" id="PF00425"/>
    </source>
</evidence>
<dbReference type="InterPro" id="IPR015890">
    <property type="entry name" value="Chorismate_C"/>
</dbReference>
<dbReference type="EC" id="4.1.3.27" evidence="3"/>
<evidence type="ECO:0000256" key="2">
    <source>
        <dbReference type="ARBA" id="ARBA00009562"/>
    </source>
</evidence>
<dbReference type="AlphaFoldDB" id="A0A7K4HP72"/>
<comment type="catalytic activity">
    <reaction evidence="6">
        <text>chorismate + L-glutamine = anthranilate + pyruvate + L-glutamate + H(+)</text>
        <dbReference type="Rhea" id="RHEA:21732"/>
        <dbReference type="ChEBI" id="CHEBI:15361"/>
        <dbReference type="ChEBI" id="CHEBI:15378"/>
        <dbReference type="ChEBI" id="CHEBI:16567"/>
        <dbReference type="ChEBI" id="CHEBI:29748"/>
        <dbReference type="ChEBI" id="CHEBI:29985"/>
        <dbReference type="ChEBI" id="CHEBI:58359"/>
        <dbReference type="EC" id="4.1.3.27"/>
    </reaction>
</comment>
<keyword evidence="4" id="KW-0028">Amino-acid biosynthesis</keyword>
<comment type="pathway">
    <text evidence="1">Amino-acid biosynthesis; L-tryptophan biosynthesis; L-tryptophan from chorismate: step 1/5.</text>
</comment>
<dbReference type="RefSeq" id="WP_176788664.1">
    <property type="nucleotide sequence ID" value="NZ_JABXWR010000001.1"/>
</dbReference>
<accession>A0A7K4HP72</accession>
<evidence type="ECO:0000256" key="5">
    <source>
        <dbReference type="ARBA" id="ARBA00023141"/>
    </source>
</evidence>
<keyword evidence="5" id="KW-0057">Aromatic amino acid biosynthesis</keyword>
<reference evidence="9 10" key="1">
    <citation type="submission" date="2020-06" db="EMBL/GenBank/DDBJ databases">
        <title>Methanofollis fontis sp. nov., a methanogen isolated from marine sediments near a cold seep at Four-Way Closure Ridge offshore southwestern Taiwan.</title>
        <authorList>
            <person name="Chen S.-C."/>
            <person name="Teng N.-H."/>
            <person name="Lin Y.-S."/>
            <person name="Lai M.-C."/>
            <person name="Chen H.-H."/>
            <person name="Wang C.-C."/>
        </authorList>
    </citation>
    <scope>NUCLEOTIDE SEQUENCE [LARGE SCALE GENOMIC DNA]</scope>
    <source>
        <strain evidence="9 10">DSM 2702</strain>
    </source>
</reference>
<evidence type="ECO:0000256" key="1">
    <source>
        <dbReference type="ARBA" id="ARBA00004873"/>
    </source>
</evidence>
<evidence type="ECO:0000313" key="10">
    <source>
        <dbReference type="Proteomes" id="UP000570823"/>
    </source>
</evidence>
<comment type="caution">
    <text evidence="9">The sequence shown here is derived from an EMBL/GenBank/DDBJ whole genome shotgun (WGS) entry which is preliminary data.</text>
</comment>
<dbReference type="Proteomes" id="UP000570823">
    <property type="component" value="Unassembled WGS sequence"/>
</dbReference>
<dbReference type="InterPro" id="IPR005801">
    <property type="entry name" value="ADC_synthase"/>
</dbReference>
<keyword evidence="10" id="KW-1185">Reference proteome</keyword>
<dbReference type="PANTHER" id="PTHR11236:SF9">
    <property type="entry name" value="ANTHRANILATE SYNTHASE COMPONENT 1"/>
    <property type="match status" value="1"/>
</dbReference>
<sequence>MDDAFTITPSFEEFCVTAERQDGPVLVPLCCEHALPGISPPDLYSRLCKGRGFLLESMEGSERTARFSVIGIDPVLSLSLGEEDVIRGDEPYLRVARSPEGSTPLEKMRSALKRLSPTPVAVPRYACGFVGCFTYDLVHDLYPQVKRRQGRSAPAIRCMLVRDTIVFDHLEGRMFIVSHLIAGGGREPADAYQEGQERIRRIASAVAARDRSSAPPPLSIPGAVPVFSSSMTQAAFEAAVVRVKEEIAAGEIFQGVVSRRIDCDYPADPFAIYTALRAMNPGPYLYYLDFGGMQIAGASPEMLVRVEKGTVTTVPIAGTRPRGKTPDEDDRLGRELLADEKERAEHTMLVDLARNDLGRVCRYGSVRPVSFMDVERYSHVQHIVSVVEGRLDDRYDCFDAFASCFPAGTVSGAPKIRAMQIIEAVEPSPRGVYAGAVGYAGFDGSLECAIAIRTVVVENGTASVQVGAGIVADSVPEREWEETENKARAMLRAIEIGRQSP</sequence>
<dbReference type="Gene3D" id="3.60.120.10">
    <property type="entry name" value="Anthranilate synthase"/>
    <property type="match status" value="1"/>
</dbReference>
<dbReference type="GO" id="GO:0004049">
    <property type="term" value="F:anthranilate synthase activity"/>
    <property type="evidence" value="ECO:0007669"/>
    <property type="project" value="UniProtKB-EC"/>
</dbReference>
<dbReference type="PRINTS" id="PR00095">
    <property type="entry name" value="ANTSNTHASEI"/>
</dbReference>
<keyword evidence="4" id="KW-0822">Tryptophan biosynthesis</keyword>
<organism evidence="9 10">
    <name type="scientific">Methanofollis tationis</name>
    <dbReference type="NCBI Taxonomy" id="81417"/>
    <lineage>
        <taxon>Archaea</taxon>
        <taxon>Methanobacteriati</taxon>
        <taxon>Methanobacteriota</taxon>
        <taxon>Stenosarchaea group</taxon>
        <taxon>Methanomicrobia</taxon>
        <taxon>Methanomicrobiales</taxon>
        <taxon>Methanomicrobiaceae</taxon>
        <taxon>Methanofollis</taxon>
    </lineage>
</organism>
<dbReference type="UniPathway" id="UPA00035">
    <property type="reaction ID" value="UER00040"/>
</dbReference>